<dbReference type="Pfam" id="PF00814">
    <property type="entry name" value="TsaD"/>
    <property type="match status" value="1"/>
</dbReference>
<organism evidence="2 3">
    <name type="scientific">Rubritalea spongiae</name>
    <dbReference type="NCBI Taxonomy" id="430797"/>
    <lineage>
        <taxon>Bacteria</taxon>
        <taxon>Pseudomonadati</taxon>
        <taxon>Verrucomicrobiota</taxon>
        <taxon>Verrucomicrobiia</taxon>
        <taxon>Verrucomicrobiales</taxon>
        <taxon>Rubritaleaceae</taxon>
        <taxon>Rubritalea</taxon>
    </lineage>
</organism>
<dbReference type="Gene3D" id="3.30.420.40">
    <property type="match status" value="2"/>
</dbReference>
<keyword evidence="2" id="KW-0012">Acyltransferase</keyword>
<keyword evidence="3" id="KW-1185">Reference proteome</keyword>
<evidence type="ECO:0000313" key="3">
    <source>
        <dbReference type="Proteomes" id="UP001597297"/>
    </source>
</evidence>
<evidence type="ECO:0000259" key="1">
    <source>
        <dbReference type="Pfam" id="PF00814"/>
    </source>
</evidence>
<feature type="domain" description="Gcp-like" evidence="1">
    <location>
        <begin position="55"/>
        <end position="122"/>
    </location>
</feature>
<dbReference type="InterPro" id="IPR000905">
    <property type="entry name" value="Gcp-like_dom"/>
</dbReference>
<dbReference type="InterPro" id="IPR022496">
    <property type="entry name" value="T6A_TsaB"/>
</dbReference>
<dbReference type="SUPFAM" id="SSF53067">
    <property type="entry name" value="Actin-like ATPase domain"/>
    <property type="match status" value="1"/>
</dbReference>
<dbReference type="EC" id="2.3.1.234" evidence="2"/>
<proteinExistence type="predicted"/>
<reference evidence="3" key="1">
    <citation type="journal article" date="2019" name="Int. J. Syst. Evol. Microbiol.">
        <title>The Global Catalogue of Microorganisms (GCM) 10K type strain sequencing project: providing services to taxonomists for standard genome sequencing and annotation.</title>
        <authorList>
            <consortium name="The Broad Institute Genomics Platform"/>
            <consortium name="The Broad Institute Genome Sequencing Center for Infectious Disease"/>
            <person name="Wu L."/>
            <person name="Ma J."/>
        </authorList>
    </citation>
    <scope>NUCLEOTIDE SEQUENCE [LARGE SCALE GENOMIC DNA]</scope>
    <source>
        <strain evidence="3">JCM 16545</strain>
    </source>
</reference>
<dbReference type="RefSeq" id="WP_377093879.1">
    <property type="nucleotide sequence ID" value="NZ_JBHSJM010000001.1"/>
</dbReference>
<dbReference type="EMBL" id="JBHUJC010000041">
    <property type="protein sequence ID" value="MFD2277336.1"/>
    <property type="molecule type" value="Genomic_DNA"/>
</dbReference>
<dbReference type="NCBIfam" id="TIGR03725">
    <property type="entry name" value="T6A_YeaZ"/>
    <property type="match status" value="1"/>
</dbReference>
<protein>
    <submittedName>
        <fullName evidence="2">tRNA (Adenosine(37)-N6)-threonylcarbamoyltransferase complex dimerization subunit type 1 TsaB</fullName>
        <ecNumber evidence="2">2.3.1.234</ecNumber>
    </submittedName>
</protein>
<gene>
    <name evidence="2" type="primary">tsaB</name>
    <name evidence="2" type="ORF">ACFSQZ_12720</name>
</gene>
<sequence length="225" mass="24353">MPNILAIETSVTAASIALSIGDAPCTSKNFESHRQQNQLLFPPLQQLLELLPDGEKLDLIIIGTGPGSYSGSRISIAAAQGIAAAHACDVVGQSSFLATNTFLDKREAIAVGDARRGSFFIAEVPKTSLPQEPKLMSREDFDAKLTQESRSIFTLDSNIQFADGSSIPLEQPTAEKHILAWHMLSPEDQAVLRNTPPAPTYLRAPFITKAKPGHPLLRGKVNERK</sequence>
<evidence type="ECO:0000313" key="2">
    <source>
        <dbReference type="EMBL" id="MFD2277336.1"/>
    </source>
</evidence>
<keyword evidence="2" id="KW-0808">Transferase</keyword>
<dbReference type="GO" id="GO:0061711">
    <property type="term" value="F:tRNA N(6)-L-threonylcarbamoyladenine synthase activity"/>
    <property type="evidence" value="ECO:0007669"/>
    <property type="project" value="UniProtKB-EC"/>
</dbReference>
<name>A0ABW5E3Y2_9BACT</name>
<dbReference type="InterPro" id="IPR043129">
    <property type="entry name" value="ATPase_NBD"/>
</dbReference>
<comment type="caution">
    <text evidence="2">The sequence shown here is derived from an EMBL/GenBank/DDBJ whole genome shotgun (WGS) entry which is preliminary data.</text>
</comment>
<accession>A0ABW5E3Y2</accession>
<dbReference type="Proteomes" id="UP001597297">
    <property type="component" value="Unassembled WGS sequence"/>
</dbReference>